<dbReference type="GO" id="GO:0016151">
    <property type="term" value="F:nickel cation binding"/>
    <property type="evidence" value="ECO:0007669"/>
    <property type="project" value="UniProtKB-UniRule"/>
</dbReference>
<dbReference type="AlphaFoldDB" id="A0A926P428"/>
<evidence type="ECO:0000313" key="4">
    <source>
        <dbReference type="EMBL" id="MBD1546437.1"/>
    </source>
</evidence>
<comment type="caution">
    <text evidence="4">The sequence shown here is derived from an EMBL/GenBank/DDBJ whole genome shotgun (WGS) entry which is preliminary data.</text>
</comment>
<dbReference type="PANTHER" id="PTHR33620">
    <property type="entry name" value="UREASE ACCESSORY PROTEIN F"/>
    <property type="match status" value="1"/>
</dbReference>
<dbReference type="Gene3D" id="1.10.4190.10">
    <property type="entry name" value="Urease accessory protein UreF"/>
    <property type="match status" value="1"/>
</dbReference>
<reference evidence="4" key="1">
    <citation type="submission" date="2020-05" db="EMBL/GenBank/DDBJ databases">
        <title>Identification of trans-AT polyketide cluster in two marine bacteria, producers of a novel glutaramide-containing polyketide sesbanimide D and analogs.</title>
        <authorList>
            <person name="Kacar D."/>
            <person name="Rodriguez P."/>
            <person name="Canedo L."/>
            <person name="Gonzalez E."/>
            <person name="Galan B."/>
            <person name="De La Calle F."/>
            <person name="Garcia J.L."/>
        </authorList>
    </citation>
    <scope>NUCLEOTIDE SEQUENCE</scope>
    <source>
        <strain evidence="4">PHM038</strain>
    </source>
</reference>
<dbReference type="EMBL" id="JABFCZ010000009">
    <property type="protein sequence ID" value="MBD1546437.1"/>
    <property type="molecule type" value="Genomic_DNA"/>
</dbReference>
<evidence type="ECO:0000256" key="1">
    <source>
        <dbReference type="ARBA" id="ARBA00022988"/>
    </source>
</evidence>
<dbReference type="Proteomes" id="UP000598467">
    <property type="component" value="Unassembled WGS sequence"/>
</dbReference>
<evidence type="ECO:0000313" key="5">
    <source>
        <dbReference type="Proteomes" id="UP000598467"/>
    </source>
</evidence>
<sequence>MTTENVSLAALYRLLAFLSPAFPVGAFTYSHGLEQVIEDGGVSDAASLEAWLLDVLNHGSGRSDAILLKETMGAAERGDEAAVRGLIDLGLALQPSKERHLETSAQGSAFIEAVLKAWAPETDGPAAGLFARLTDRSSSDRPKLWPYPVAVGLVAAAWEIPVEATVTGFLHTFMANVISAAVRAVPLGQSDGQRVLARLEPAVAGITEQALRSGLDDLGSSTFLGDIASMAHETKYSRLFRS</sequence>
<comment type="subunit">
    <text evidence="3">UreD, UreF and UreG form a complex that acts as a GTP-hydrolysis-dependent molecular chaperone, activating the urease apoprotein by helping to assemble the nickel containing metallocenter of UreC. The UreE protein probably delivers the nickel.</text>
</comment>
<dbReference type="PANTHER" id="PTHR33620:SF1">
    <property type="entry name" value="UREASE ACCESSORY PROTEIN F"/>
    <property type="match status" value="1"/>
</dbReference>
<dbReference type="RefSeq" id="WP_190291262.1">
    <property type="nucleotide sequence ID" value="NZ_JABFCZ010000009.1"/>
</dbReference>
<proteinExistence type="inferred from homology"/>
<keyword evidence="3" id="KW-0963">Cytoplasm</keyword>
<evidence type="ECO:0000256" key="3">
    <source>
        <dbReference type="HAMAP-Rule" id="MF_01385"/>
    </source>
</evidence>
<dbReference type="GO" id="GO:0005737">
    <property type="term" value="C:cytoplasm"/>
    <property type="evidence" value="ECO:0007669"/>
    <property type="project" value="UniProtKB-SubCell"/>
</dbReference>
<dbReference type="Pfam" id="PF01730">
    <property type="entry name" value="UreF"/>
    <property type="match status" value="1"/>
</dbReference>
<comment type="similarity">
    <text evidence="3">Belongs to the UreF family.</text>
</comment>
<name>A0A926P428_9HYPH</name>
<organism evidence="4 5">
    <name type="scientific">Roseibium aggregatum</name>
    <dbReference type="NCBI Taxonomy" id="187304"/>
    <lineage>
        <taxon>Bacteria</taxon>
        <taxon>Pseudomonadati</taxon>
        <taxon>Pseudomonadota</taxon>
        <taxon>Alphaproteobacteria</taxon>
        <taxon>Hyphomicrobiales</taxon>
        <taxon>Stappiaceae</taxon>
        <taxon>Roseibium</taxon>
    </lineage>
</organism>
<dbReference type="PIRSF" id="PIRSF009467">
    <property type="entry name" value="Ureas_acces_UreF"/>
    <property type="match status" value="1"/>
</dbReference>
<evidence type="ECO:0000256" key="2">
    <source>
        <dbReference type="ARBA" id="ARBA00023186"/>
    </source>
</evidence>
<keyword evidence="1 3" id="KW-0996">Nickel insertion</keyword>
<accession>A0A926P428</accession>
<keyword evidence="2 3" id="KW-0143">Chaperone</keyword>
<comment type="function">
    <text evidence="3">Required for maturation of urease via the functional incorporation of the urease nickel metallocenter.</text>
</comment>
<protein>
    <recommendedName>
        <fullName evidence="3">Urease accessory protein UreF</fullName>
    </recommendedName>
</protein>
<gene>
    <name evidence="3" type="primary">ureF</name>
    <name evidence="4" type="ORF">HK439_09200</name>
</gene>
<dbReference type="InterPro" id="IPR038277">
    <property type="entry name" value="UreF_sf"/>
</dbReference>
<dbReference type="HAMAP" id="MF_01385">
    <property type="entry name" value="UreF"/>
    <property type="match status" value="1"/>
</dbReference>
<comment type="subcellular location">
    <subcellularLocation>
        <location evidence="3">Cytoplasm</location>
    </subcellularLocation>
</comment>
<dbReference type="InterPro" id="IPR002639">
    <property type="entry name" value="UreF"/>
</dbReference>